<keyword evidence="11" id="KW-0406">Ion transport</keyword>
<dbReference type="KEGG" id="qlo:115980521"/>
<keyword evidence="7" id="KW-0256">Endoplasmic reticulum</keyword>
<keyword evidence="9 15" id="KW-1133">Transmembrane helix</keyword>
<proteinExistence type="inferred from homology"/>
<dbReference type="Gramene" id="QL03p020127:mrna">
    <property type="protein sequence ID" value="QL03p020127:mrna:CDS:1"/>
    <property type="gene ID" value="QL03p020127"/>
</dbReference>
<organism evidence="16 17">
    <name type="scientific">Quercus lobata</name>
    <name type="common">Valley oak</name>
    <dbReference type="NCBI Taxonomy" id="97700"/>
    <lineage>
        <taxon>Eukaryota</taxon>
        <taxon>Viridiplantae</taxon>
        <taxon>Streptophyta</taxon>
        <taxon>Embryophyta</taxon>
        <taxon>Tracheophyta</taxon>
        <taxon>Spermatophyta</taxon>
        <taxon>Magnoliopsida</taxon>
        <taxon>eudicotyledons</taxon>
        <taxon>Gunneridae</taxon>
        <taxon>Pentapetalae</taxon>
        <taxon>rosids</taxon>
        <taxon>fabids</taxon>
        <taxon>Fagales</taxon>
        <taxon>Fagaceae</taxon>
        <taxon>Quercus</taxon>
    </lineage>
</organism>
<evidence type="ECO:0000256" key="13">
    <source>
        <dbReference type="ARBA" id="ARBA00023303"/>
    </source>
</evidence>
<dbReference type="OrthoDB" id="1740181at2759"/>
<dbReference type="GO" id="GO:0032469">
    <property type="term" value="P:endoplasmic reticulum calcium ion homeostasis"/>
    <property type="evidence" value="ECO:0007669"/>
    <property type="project" value="InterPro"/>
</dbReference>
<dbReference type="Proteomes" id="UP000594261">
    <property type="component" value="Chromosome 3"/>
</dbReference>
<evidence type="ECO:0000256" key="11">
    <source>
        <dbReference type="ARBA" id="ARBA00023065"/>
    </source>
</evidence>
<reference evidence="16" key="2">
    <citation type="submission" date="2021-01" db="UniProtKB">
        <authorList>
            <consortium name="EnsemblPlants"/>
        </authorList>
    </citation>
    <scope>IDENTIFICATION</scope>
</reference>
<evidence type="ECO:0000256" key="4">
    <source>
        <dbReference type="ARBA" id="ARBA00022568"/>
    </source>
</evidence>
<dbReference type="GeneID" id="115980521"/>
<feature type="region of interest" description="Disordered" evidence="14">
    <location>
        <begin position="1"/>
        <end position="26"/>
    </location>
</feature>
<evidence type="ECO:0000256" key="9">
    <source>
        <dbReference type="ARBA" id="ARBA00022989"/>
    </source>
</evidence>
<evidence type="ECO:0000256" key="3">
    <source>
        <dbReference type="ARBA" id="ARBA00022448"/>
    </source>
</evidence>
<accession>A0A7N2L6Y8</accession>
<dbReference type="Pfam" id="PF01956">
    <property type="entry name" value="EMC3_TMCO1"/>
    <property type="match status" value="1"/>
</dbReference>
<dbReference type="GO" id="GO:0005262">
    <property type="term" value="F:calcium channel activity"/>
    <property type="evidence" value="ECO:0007669"/>
    <property type="project" value="UniProtKB-KW"/>
</dbReference>
<feature type="compositionally biased region" description="Low complexity" evidence="14">
    <location>
        <begin position="1"/>
        <end position="18"/>
    </location>
</feature>
<evidence type="ECO:0000256" key="5">
    <source>
        <dbReference type="ARBA" id="ARBA00022673"/>
    </source>
</evidence>
<evidence type="ECO:0000256" key="10">
    <source>
        <dbReference type="ARBA" id="ARBA00023054"/>
    </source>
</evidence>
<dbReference type="InterPro" id="IPR002809">
    <property type="entry name" value="EMC3/TMCO1"/>
</dbReference>
<evidence type="ECO:0008006" key="18">
    <source>
        <dbReference type="Google" id="ProtNLM"/>
    </source>
</evidence>
<dbReference type="AlphaFoldDB" id="A0A7N2L6Y8"/>
<dbReference type="EMBL" id="LRBV02000003">
    <property type="status" value="NOT_ANNOTATED_CDS"/>
    <property type="molecule type" value="Genomic_DNA"/>
</dbReference>
<keyword evidence="13" id="KW-0407">Ion channel</keyword>
<protein>
    <recommendedName>
        <fullName evidence="18">Transmembrane protein</fullName>
    </recommendedName>
</protein>
<evidence type="ECO:0000256" key="2">
    <source>
        <dbReference type="ARBA" id="ARBA00006537"/>
    </source>
</evidence>
<keyword evidence="17" id="KW-1185">Reference proteome</keyword>
<sequence length="118" mass="12887">MKTKTPNSSSSSSVAKVKISNKKSKNKKIDRIKTSLKESSRDLSLIKFKSSAVVALVLFIVFGLLNSLFDGKVMAKLSFKPFGIVMKMSDRGLHGDDVTDCSMPFLFQGEGNDDVVPP</sequence>
<name>A0A7N2L6Y8_QUELO</name>
<keyword evidence="8" id="KW-0106">Calcium</keyword>
<evidence type="ECO:0000256" key="1">
    <source>
        <dbReference type="ARBA" id="ARBA00004477"/>
    </source>
</evidence>
<evidence type="ECO:0000256" key="7">
    <source>
        <dbReference type="ARBA" id="ARBA00022824"/>
    </source>
</evidence>
<dbReference type="InterPro" id="IPR008559">
    <property type="entry name" value="TMCO1"/>
</dbReference>
<dbReference type="PANTHER" id="PTHR20917">
    <property type="entry name" value="PNAS-RELATED"/>
    <property type="match status" value="1"/>
</dbReference>
<evidence type="ECO:0000256" key="8">
    <source>
        <dbReference type="ARBA" id="ARBA00022837"/>
    </source>
</evidence>
<evidence type="ECO:0000256" key="6">
    <source>
        <dbReference type="ARBA" id="ARBA00022692"/>
    </source>
</evidence>
<comment type="similarity">
    <text evidence="2">Belongs to the TMCO1 family.</text>
</comment>
<dbReference type="RefSeq" id="XP_030958614.1">
    <property type="nucleotide sequence ID" value="XM_031102754.1"/>
</dbReference>
<evidence type="ECO:0000313" key="16">
    <source>
        <dbReference type="EnsemblPlants" id="QL03p020127:mrna:CDS:1"/>
    </source>
</evidence>
<dbReference type="PANTHER" id="PTHR20917:SF0">
    <property type="entry name" value="CALCIUM LOAD-ACTIVATED CALCIUM CHANNEL"/>
    <property type="match status" value="1"/>
</dbReference>
<evidence type="ECO:0000256" key="14">
    <source>
        <dbReference type="SAM" id="MobiDB-lite"/>
    </source>
</evidence>
<evidence type="ECO:0000256" key="12">
    <source>
        <dbReference type="ARBA" id="ARBA00023136"/>
    </source>
</evidence>
<keyword evidence="3" id="KW-0813">Transport</keyword>
<feature type="transmembrane region" description="Helical" evidence="15">
    <location>
        <begin position="50"/>
        <end position="69"/>
    </location>
</feature>
<dbReference type="GO" id="GO:0005789">
    <property type="term" value="C:endoplasmic reticulum membrane"/>
    <property type="evidence" value="ECO:0007669"/>
    <property type="project" value="UniProtKB-SubCell"/>
</dbReference>
<reference evidence="16 17" key="1">
    <citation type="journal article" date="2016" name="G3 (Bethesda)">
        <title>First Draft Assembly and Annotation of the Genome of a California Endemic Oak Quercus lobata Nee (Fagaceae).</title>
        <authorList>
            <person name="Sork V.L."/>
            <person name="Fitz-Gibbon S.T."/>
            <person name="Puiu D."/>
            <person name="Crepeau M."/>
            <person name="Gugger P.F."/>
            <person name="Sherman R."/>
            <person name="Stevens K."/>
            <person name="Langley C.H."/>
            <person name="Pellegrini M."/>
            <person name="Salzberg S.L."/>
        </authorList>
    </citation>
    <scope>NUCLEOTIDE SEQUENCE [LARGE SCALE GENOMIC DNA]</scope>
    <source>
        <strain evidence="16 17">cv. SW786</strain>
    </source>
</reference>
<evidence type="ECO:0000256" key="15">
    <source>
        <dbReference type="SAM" id="Phobius"/>
    </source>
</evidence>
<gene>
    <name evidence="16" type="primary">LOC115980521</name>
</gene>
<keyword evidence="12 15" id="KW-0472">Membrane</keyword>
<keyword evidence="5" id="KW-0107">Calcium channel</keyword>
<keyword evidence="10" id="KW-0175">Coiled coil</keyword>
<keyword evidence="6 15" id="KW-0812">Transmembrane</keyword>
<keyword evidence="4" id="KW-0109">Calcium transport</keyword>
<dbReference type="EnsemblPlants" id="QL03p020127:mrna">
    <property type="protein sequence ID" value="QL03p020127:mrna:CDS:1"/>
    <property type="gene ID" value="QL03p020127"/>
</dbReference>
<evidence type="ECO:0000313" key="17">
    <source>
        <dbReference type="Proteomes" id="UP000594261"/>
    </source>
</evidence>
<dbReference type="InParanoid" id="A0A7N2L6Y8"/>
<comment type="subcellular location">
    <subcellularLocation>
        <location evidence="1">Endoplasmic reticulum membrane</location>
        <topology evidence="1">Multi-pass membrane protein</topology>
    </subcellularLocation>
</comment>